<dbReference type="InterPro" id="IPR018958">
    <property type="entry name" value="Knr4/Smi1-like_dom"/>
</dbReference>
<dbReference type="EMBL" id="JAJKFT010000002">
    <property type="protein sequence ID" value="MCC9627222.1"/>
    <property type="molecule type" value="Genomic_DNA"/>
</dbReference>
<gene>
    <name evidence="2" type="ORF">LOC68_02265</name>
</gene>
<feature type="domain" description="Knr4/Smi1-like" evidence="1">
    <location>
        <begin position="20"/>
        <end position="127"/>
    </location>
</feature>
<comment type="caution">
    <text evidence="2">The sequence shown here is derived from an EMBL/GenBank/DDBJ whole genome shotgun (WGS) entry which is preliminary data.</text>
</comment>
<organism evidence="2 3">
    <name type="scientific">Blastopirellula sediminis</name>
    <dbReference type="NCBI Taxonomy" id="2894196"/>
    <lineage>
        <taxon>Bacteria</taxon>
        <taxon>Pseudomonadati</taxon>
        <taxon>Planctomycetota</taxon>
        <taxon>Planctomycetia</taxon>
        <taxon>Pirellulales</taxon>
        <taxon>Pirellulaceae</taxon>
        <taxon>Blastopirellula</taxon>
    </lineage>
</organism>
<keyword evidence="3" id="KW-1185">Reference proteome</keyword>
<dbReference type="RefSeq" id="WP_230215192.1">
    <property type="nucleotide sequence ID" value="NZ_JAJKFT010000002.1"/>
</dbReference>
<evidence type="ECO:0000313" key="2">
    <source>
        <dbReference type="EMBL" id="MCC9627222.1"/>
    </source>
</evidence>
<proteinExistence type="predicted"/>
<evidence type="ECO:0000259" key="1">
    <source>
        <dbReference type="Pfam" id="PF09346"/>
    </source>
</evidence>
<dbReference type="SUPFAM" id="SSF160631">
    <property type="entry name" value="SMI1/KNR4-like"/>
    <property type="match status" value="1"/>
</dbReference>
<dbReference type="Gene3D" id="3.40.1580.10">
    <property type="entry name" value="SMI1/KNR4-like"/>
    <property type="match status" value="1"/>
</dbReference>
<protein>
    <submittedName>
        <fullName evidence="2">SMI1/KNR4 family protein</fullName>
    </submittedName>
</protein>
<sequence>MRREGMTERFLACWFNTYPPAPEEEITKLLATRPWLPHDYLEFLRMTDGAVLEMFVFYGLANGHVFPIARSEFYVKPYGSDDWVAVGQLPSGDAFVIHRSGSIATIGSDPLPDEPVPLCDSFQTLIEDICCGEWYTEFFGGPPVESEWLDHIRAKGWSR</sequence>
<evidence type="ECO:0000313" key="3">
    <source>
        <dbReference type="Proteomes" id="UP001139103"/>
    </source>
</evidence>
<accession>A0A9X1SEX8</accession>
<reference evidence="2" key="1">
    <citation type="submission" date="2021-11" db="EMBL/GenBank/DDBJ databases">
        <title>Genome sequence.</title>
        <authorList>
            <person name="Sun Q."/>
        </authorList>
    </citation>
    <scope>NUCLEOTIDE SEQUENCE</scope>
    <source>
        <strain evidence="2">JC732</strain>
    </source>
</reference>
<dbReference type="InterPro" id="IPR037883">
    <property type="entry name" value="Knr4/Smi1-like_sf"/>
</dbReference>
<dbReference type="Proteomes" id="UP001139103">
    <property type="component" value="Unassembled WGS sequence"/>
</dbReference>
<dbReference type="AlphaFoldDB" id="A0A9X1SEX8"/>
<name>A0A9X1SEX8_9BACT</name>
<dbReference type="Pfam" id="PF09346">
    <property type="entry name" value="SMI1_KNR4"/>
    <property type="match status" value="1"/>
</dbReference>